<proteinExistence type="predicted"/>
<name>A0AAV4BR75_9GAST</name>
<reference evidence="1 2" key="1">
    <citation type="journal article" date="2021" name="Elife">
        <title>Chloroplast acquisition without the gene transfer in kleptoplastic sea slugs, Plakobranchus ocellatus.</title>
        <authorList>
            <person name="Maeda T."/>
            <person name="Takahashi S."/>
            <person name="Yoshida T."/>
            <person name="Shimamura S."/>
            <person name="Takaki Y."/>
            <person name="Nagai Y."/>
            <person name="Toyoda A."/>
            <person name="Suzuki Y."/>
            <person name="Arimoto A."/>
            <person name="Ishii H."/>
            <person name="Satoh N."/>
            <person name="Nishiyama T."/>
            <person name="Hasebe M."/>
            <person name="Maruyama T."/>
            <person name="Minagawa J."/>
            <person name="Obokata J."/>
            <person name="Shigenobu S."/>
        </authorList>
    </citation>
    <scope>NUCLEOTIDE SEQUENCE [LARGE SCALE GENOMIC DNA]</scope>
</reference>
<dbReference type="EMBL" id="BLXT01005252">
    <property type="protein sequence ID" value="GFO21339.1"/>
    <property type="molecule type" value="Genomic_DNA"/>
</dbReference>
<sequence length="110" mass="11896">MDGLDAQKTKPNLHFRRSLFVIKGAPKGAGAHLVGQLVTKSEISGSNPSPGQVSFSFLLCVHPALNGFSRVVGVFGQVVTGMLGKPALWQIVRDAPQQMFDFFQSRKGKK</sequence>
<evidence type="ECO:0000313" key="2">
    <source>
        <dbReference type="Proteomes" id="UP000735302"/>
    </source>
</evidence>
<accession>A0AAV4BR75</accession>
<gene>
    <name evidence="1" type="ORF">PoB_004784400</name>
</gene>
<evidence type="ECO:0000313" key="1">
    <source>
        <dbReference type="EMBL" id="GFO21339.1"/>
    </source>
</evidence>
<keyword evidence="2" id="KW-1185">Reference proteome</keyword>
<dbReference type="Proteomes" id="UP000735302">
    <property type="component" value="Unassembled WGS sequence"/>
</dbReference>
<organism evidence="1 2">
    <name type="scientific">Plakobranchus ocellatus</name>
    <dbReference type="NCBI Taxonomy" id="259542"/>
    <lineage>
        <taxon>Eukaryota</taxon>
        <taxon>Metazoa</taxon>
        <taxon>Spiralia</taxon>
        <taxon>Lophotrochozoa</taxon>
        <taxon>Mollusca</taxon>
        <taxon>Gastropoda</taxon>
        <taxon>Heterobranchia</taxon>
        <taxon>Euthyneura</taxon>
        <taxon>Panpulmonata</taxon>
        <taxon>Sacoglossa</taxon>
        <taxon>Placobranchoidea</taxon>
        <taxon>Plakobranchidae</taxon>
        <taxon>Plakobranchus</taxon>
    </lineage>
</organism>
<protein>
    <submittedName>
        <fullName evidence="1">Uncharacterized protein</fullName>
    </submittedName>
</protein>
<dbReference type="AlphaFoldDB" id="A0AAV4BR75"/>
<comment type="caution">
    <text evidence="1">The sequence shown here is derived from an EMBL/GenBank/DDBJ whole genome shotgun (WGS) entry which is preliminary data.</text>
</comment>